<dbReference type="AlphaFoldDB" id="A0A1B2EZU2"/>
<sequence>MTEPYVIAPGIYELRRMLKRGEEFPFHTLEEIDRDTSRYDFAEYAALGILHWLKVTDTVSCPYEMPEAQRVQLFGTLADLIREAHAQRGNDNR</sequence>
<organism evidence="1">
    <name type="scientific">Microvirga ossetica</name>
    <dbReference type="NCBI Taxonomy" id="1882682"/>
    <lineage>
        <taxon>Bacteria</taxon>
        <taxon>Pseudomonadati</taxon>
        <taxon>Pseudomonadota</taxon>
        <taxon>Alphaproteobacteria</taxon>
        <taxon>Hyphomicrobiales</taxon>
        <taxon>Methylobacteriaceae</taxon>
        <taxon>Microvirga</taxon>
    </lineage>
</organism>
<evidence type="ECO:0000313" key="1">
    <source>
        <dbReference type="EMBL" id="ANY85486.1"/>
    </source>
</evidence>
<protein>
    <submittedName>
        <fullName evidence="1">Uncharacterized protein</fullName>
    </submittedName>
</protein>
<dbReference type="EMBL" id="CP016621">
    <property type="protein sequence ID" value="ANY85486.1"/>
    <property type="molecule type" value="Genomic_DNA"/>
</dbReference>
<accession>A0A1B2EZU2</accession>
<dbReference type="KEGG" id="moc:BB934_45540"/>
<dbReference type="RefSeq" id="WP_099516258.1">
    <property type="nucleotide sequence ID" value="NZ_CP016621.1"/>
</dbReference>
<reference evidence="1" key="1">
    <citation type="submission" date="2016-07" db="EMBL/GenBank/DDBJ databases">
        <title>Microvirga ossetica sp. nov. a new species of rhizobia isolated from root nodules of the legume species Vicia alpestris Steven originated from North Ossetia region in the Caucasus.</title>
        <authorList>
            <person name="Safronova V.I."/>
            <person name="Kuznetsova I.G."/>
            <person name="Sazanova A.L."/>
            <person name="Belimov A."/>
            <person name="Andronov E."/>
            <person name="Osledkin Y.S."/>
            <person name="Onishchuk O.P."/>
            <person name="Kurchak O.N."/>
            <person name="Shaposhnikov A.I."/>
            <person name="Willems A."/>
            <person name="Tikhonovich I.A."/>
        </authorList>
    </citation>
    <scope>NUCLEOTIDE SEQUENCE [LARGE SCALE GENOMIC DNA]</scope>
    <source>
        <strain evidence="1">V5/3M</strain>
        <plasmid evidence="1">unnamed5</plasmid>
    </source>
</reference>
<name>A0A1B2EZU2_9HYPH</name>
<keyword evidence="1" id="KW-0614">Plasmid</keyword>
<proteinExistence type="predicted"/>
<geneLocation type="plasmid" evidence="1">
    <name>unnamed5</name>
</geneLocation>
<gene>
    <name evidence="1" type="ORF">BB934_45540</name>
</gene>